<proteinExistence type="predicted"/>
<dbReference type="Proteomes" id="UP000326912">
    <property type="component" value="Unassembled WGS sequence"/>
</dbReference>
<sequence>MIATIMFVVMTILTKAIRRADRAEEVVALQLELAASQRQRAEEQRQLEEGFHQIAEVHARVANGDMRARVSLEQGHVLWSVAVPLNNLLNRMHRTQNDTDILLQTQQVAQYVASYIHRARVTGEQNPLSATGTALDPVIVEINKGLPSAYSNRGN</sequence>
<name>A0A5J4KW32_9CHLR</name>
<comment type="caution">
    <text evidence="1">The sequence shown here is derived from an EMBL/GenBank/DDBJ whole genome shotgun (WGS) entry which is preliminary data.</text>
</comment>
<evidence type="ECO:0000313" key="1">
    <source>
        <dbReference type="EMBL" id="GER90730.1"/>
    </source>
</evidence>
<accession>A0A5J4KW32</accession>
<dbReference type="RefSeq" id="WP_162005561.1">
    <property type="nucleotide sequence ID" value="NZ_BKZW01000002.1"/>
</dbReference>
<reference evidence="1 2" key="1">
    <citation type="submission" date="2019-10" db="EMBL/GenBank/DDBJ databases">
        <title>Dictyobacter vulcani sp. nov., within the class Ktedonobacteria, isolated from soil of volcanic Mt. Zao.</title>
        <authorList>
            <person name="Zheng Y."/>
            <person name="Wang C.M."/>
            <person name="Sakai Y."/>
            <person name="Abe K."/>
            <person name="Yokota A."/>
            <person name="Yabe S."/>
        </authorList>
    </citation>
    <scope>NUCLEOTIDE SEQUENCE [LARGE SCALE GENOMIC DNA]</scope>
    <source>
        <strain evidence="1 2">W12</strain>
    </source>
</reference>
<protein>
    <recommendedName>
        <fullName evidence="3">HAMP domain-containing protein</fullName>
    </recommendedName>
</protein>
<organism evidence="1 2">
    <name type="scientific">Dictyobacter vulcani</name>
    <dbReference type="NCBI Taxonomy" id="2607529"/>
    <lineage>
        <taxon>Bacteria</taxon>
        <taxon>Bacillati</taxon>
        <taxon>Chloroflexota</taxon>
        <taxon>Ktedonobacteria</taxon>
        <taxon>Ktedonobacterales</taxon>
        <taxon>Dictyobacteraceae</taxon>
        <taxon>Dictyobacter</taxon>
    </lineage>
</organism>
<keyword evidence="2" id="KW-1185">Reference proteome</keyword>
<evidence type="ECO:0000313" key="2">
    <source>
        <dbReference type="Proteomes" id="UP000326912"/>
    </source>
</evidence>
<evidence type="ECO:0008006" key="3">
    <source>
        <dbReference type="Google" id="ProtNLM"/>
    </source>
</evidence>
<dbReference type="AlphaFoldDB" id="A0A5J4KW32"/>
<dbReference type="EMBL" id="BKZW01000002">
    <property type="protein sequence ID" value="GER90730.1"/>
    <property type="molecule type" value="Genomic_DNA"/>
</dbReference>
<gene>
    <name evidence="1" type="ORF">KDW_48920</name>
</gene>